<dbReference type="PANTHER" id="PTHR45184">
    <property type="entry name" value="DNAJ PROTEIN ERDJ3A"/>
    <property type="match status" value="1"/>
</dbReference>
<feature type="signal peptide" evidence="2">
    <location>
        <begin position="1"/>
        <end position="17"/>
    </location>
</feature>
<dbReference type="PANTHER" id="PTHR45184:SF1">
    <property type="entry name" value="DNAJ PROTEIN ERDJ3A"/>
    <property type="match status" value="1"/>
</dbReference>
<dbReference type="eggNOG" id="ENOG502QVNH">
    <property type="taxonomic scope" value="Eukaryota"/>
</dbReference>
<dbReference type="OMA" id="KICAIGF"/>
<proteinExistence type="predicted"/>
<evidence type="ECO:0000256" key="1">
    <source>
        <dbReference type="SAM" id="MobiDB-lite"/>
    </source>
</evidence>
<reference evidence="4" key="1">
    <citation type="journal article" date="2006" name="Science">
        <title>Phytophthora genome sequences uncover evolutionary origins and mechanisms of pathogenesis.</title>
        <authorList>
            <person name="Tyler B.M."/>
            <person name="Tripathy S."/>
            <person name="Zhang X."/>
            <person name="Dehal P."/>
            <person name="Jiang R.H."/>
            <person name="Aerts A."/>
            <person name="Arredondo F.D."/>
            <person name="Baxter L."/>
            <person name="Bensasson D."/>
            <person name="Beynon J.L."/>
            <person name="Chapman J."/>
            <person name="Damasceno C.M."/>
            <person name="Dorrance A.E."/>
            <person name="Dou D."/>
            <person name="Dickerman A.W."/>
            <person name="Dubchak I.L."/>
            <person name="Garbelotto M."/>
            <person name="Gijzen M."/>
            <person name="Gordon S.G."/>
            <person name="Govers F."/>
            <person name="Grunwald N.J."/>
            <person name="Huang W."/>
            <person name="Ivors K.L."/>
            <person name="Jones R.W."/>
            <person name="Kamoun S."/>
            <person name="Krampis K."/>
            <person name="Lamour K.H."/>
            <person name="Lee M.K."/>
            <person name="McDonald W.H."/>
            <person name="Medina M."/>
            <person name="Meijer H.J."/>
            <person name="Nordberg E.K."/>
            <person name="Maclean D.J."/>
            <person name="Ospina-Giraldo M.D."/>
            <person name="Morris P.F."/>
            <person name="Phuntumart V."/>
            <person name="Putnam N.H."/>
            <person name="Rash S."/>
            <person name="Rose J.K."/>
            <person name="Sakihama Y."/>
            <person name="Salamov A.A."/>
            <person name="Savidor A."/>
            <person name="Scheuring C.F."/>
            <person name="Smith B.M."/>
            <person name="Sobral B.W."/>
            <person name="Terry A."/>
            <person name="Torto-Alalibo T.A."/>
            <person name="Win J."/>
            <person name="Xu Z."/>
            <person name="Zhang H."/>
            <person name="Grigoriev I.V."/>
            <person name="Rokhsar D.S."/>
            <person name="Boore J.L."/>
        </authorList>
    </citation>
    <scope>NUCLEOTIDE SEQUENCE [LARGE SCALE GENOMIC DNA]</scope>
    <source>
        <strain evidence="4">Pr102</strain>
    </source>
</reference>
<dbReference type="InterPro" id="IPR052842">
    <property type="entry name" value="ER_Co-chaperone"/>
</dbReference>
<dbReference type="EnsemblProtists" id="Phyra80721">
    <property type="protein sequence ID" value="Phyra80721"/>
    <property type="gene ID" value="Phyra80721"/>
</dbReference>
<dbReference type="STRING" id="164328.H3GU45"/>
<reference evidence="3" key="2">
    <citation type="submission" date="2015-06" db="UniProtKB">
        <authorList>
            <consortium name="EnsemblProtists"/>
        </authorList>
    </citation>
    <scope>IDENTIFICATION</scope>
    <source>
        <strain evidence="3">Pr102</strain>
    </source>
</reference>
<keyword evidence="2" id="KW-0732">Signal</keyword>
<name>H3GU45_PHYRM</name>
<evidence type="ECO:0000313" key="4">
    <source>
        <dbReference type="Proteomes" id="UP000005238"/>
    </source>
</evidence>
<accession>H3GU45</accession>
<dbReference type="VEuPathDB" id="FungiDB:KRP22_11635"/>
<dbReference type="SUPFAM" id="SSF52833">
    <property type="entry name" value="Thioredoxin-like"/>
    <property type="match status" value="1"/>
</dbReference>
<dbReference type="HOGENOM" id="CLU_022001_0_0_1"/>
<dbReference type="EMBL" id="DS566048">
    <property type="status" value="NOT_ANNOTATED_CDS"/>
    <property type="molecule type" value="Genomic_DNA"/>
</dbReference>
<sequence length="745" mass="82791">MLLRTLITALCLSSVCALESITSTDDLAAVERSSKVHALLVLGTEEKAQDMDLQDLAIAAYPALPDIEKQLEGLVTFGVVDISPHRKGSIGNKWQLTKLPALVVYKDLPQENPYTGKMYRDAATFDGAMFEDPRKLKRMLKQAIPTQFVKEITGEEASFEGFAKFVKETTEDKTVALLISKQKHASPLYRAIAAEFSGKGVSFVFLNKEEPGAQQIMDALKVEELPAMMALRSLTEYVVLKAENTKTYQELKGFVEPFATEGVKADKKNSSFIRFFSGQEFDDLVLRSDVVWIVEFMDAEREQALTEQEWKRTLTDAHRKAGVVALGAVSCEKEAELCERYGGTGVRVFPLALTDEKELTRGEVLSQTFATIDEAKEPAITTIPDLTVEIESKADLNAFISTARRSRALPILMFSSKKHTPPMMKALVLSVPTQKVMLAVIHDADPDIKKQFMVKESASTSLVCLVPTQQNLEDPSSAPFGVVAYQKKTMGSYTYPNVMQFILQVLAQYPHPQDVKSENEEVDFSSLDEASAQSLVPYLTKKNMDDVCGGNKICAIGFFEDHLDTLSDPESRLAKWWTTFARVAAQSKQNREPFHFMWVNGKCQKDFAEAFGVGLFQMPTLAVYSPAKQRYATNVGLFDEENASAFLKSVLSGSIGTAPIGDVPSLGEECSFDEIQEVAVGADGTDEDDEDLNDMLSEILSDEKQQRAELEKELKSEQKQSKKGKKKHKSKKKKTKKKKAARDEL</sequence>
<dbReference type="Gene3D" id="3.40.30.10">
    <property type="entry name" value="Glutaredoxin"/>
    <property type="match status" value="3"/>
</dbReference>
<keyword evidence="4" id="KW-1185">Reference proteome</keyword>
<dbReference type="InterPro" id="IPR036249">
    <property type="entry name" value="Thioredoxin-like_sf"/>
</dbReference>
<dbReference type="VEuPathDB" id="FungiDB:KRP23_11136"/>
<evidence type="ECO:0008006" key="5">
    <source>
        <dbReference type="Google" id="ProtNLM"/>
    </source>
</evidence>
<feature type="chain" id="PRO_5003586897" description="Thioredoxin domain-containing protein" evidence="2">
    <location>
        <begin position="18"/>
        <end position="745"/>
    </location>
</feature>
<dbReference type="AlphaFoldDB" id="H3GU45"/>
<evidence type="ECO:0000313" key="3">
    <source>
        <dbReference type="EnsemblProtists" id="Phyra80721"/>
    </source>
</evidence>
<dbReference type="Proteomes" id="UP000005238">
    <property type="component" value="Unassembled WGS sequence"/>
</dbReference>
<evidence type="ECO:0000256" key="2">
    <source>
        <dbReference type="SAM" id="SignalP"/>
    </source>
</evidence>
<feature type="compositionally biased region" description="Basic residues" evidence="1">
    <location>
        <begin position="721"/>
        <end position="745"/>
    </location>
</feature>
<feature type="region of interest" description="Disordered" evidence="1">
    <location>
        <begin position="702"/>
        <end position="745"/>
    </location>
</feature>
<feature type="compositionally biased region" description="Basic and acidic residues" evidence="1">
    <location>
        <begin position="702"/>
        <end position="720"/>
    </location>
</feature>
<organism evidence="3 4">
    <name type="scientific">Phytophthora ramorum</name>
    <name type="common">Sudden oak death agent</name>
    <dbReference type="NCBI Taxonomy" id="164328"/>
    <lineage>
        <taxon>Eukaryota</taxon>
        <taxon>Sar</taxon>
        <taxon>Stramenopiles</taxon>
        <taxon>Oomycota</taxon>
        <taxon>Peronosporomycetes</taxon>
        <taxon>Peronosporales</taxon>
        <taxon>Peronosporaceae</taxon>
        <taxon>Phytophthora</taxon>
    </lineage>
</organism>
<protein>
    <recommendedName>
        <fullName evidence="5">Thioredoxin domain-containing protein</fullName>
    </recommendedName>
</protein>
<dbReference type="InParanoid" id="H3GU45"/>